<dbReference type="RefSeq" id="WP_254159716.1">
    <property type="nucleotide sequence ID" value="NZ_JAHESF010000001.1"/>
</dbReference>
<sequence length="271" mass="32086">MSTRFIILSTARTGSNLLTFLLKAHKNVVMHGEIFNLYALEEPQLEKALTAPLSYVSEYFDPGQSEEVKAVGFKQFYNHLRMEYFMGMDHPGEIPDELNKKITGLMASVTQESDIGALFDRFEKTWQYLRDEKDIRVIHLKRDNKFETLVSLKTAFITDQWLTYRGQGSPKTLLEVHPEECRLFFEQIDFYEKFYADLFRMHPLLEVEYERLAEDRDLILHEIFEFLDLPPDPVKAALKKQIAYPMNEIVTNYHALKQHFRDTQWARYFHL</sequence>
<gene>
    <name evidence="1" type="ORF">KK083_01265</name>
</gene>
<dbReference type="InterPro" id="IPR027417">
    <property type="entry name" value="P-loop_NTPase"/>
</dbReference>
<dbReference type="Proteomes" id="UP001319200">
    <property type="component" value="Unassembled WGS sequence"/>
</dbReference>
<comment type="caution">
    <text evidence="1">The sequence shown here is derived from an EMBL/GenBank/DDBJ whole genome shotgun (WGS) entry which is preliminary data.</text>
</comment>
<evidence type="ECO:0000313" key="1">
    <source>
        <dbReference type="EMBL" id="MBT1695485.1"/>
    </source>
</evidence>
<keyword evidence="2" id="KW-1185">Reference proteome</keyword>
<reference evidence="1 2" key="1">
    <citation type="submission" date="2021-05" db="EMBL/GenBank/DDBJ databases">
        <title>A Polyphasic approach of four new species of the genus Ohtaekwangia: Ohtaekwangia histidinii sp. nov., Ohtaekwangia cretensis sp. nov., Ohtaekwangia indiensis sp. nov., Ohtaekwangia reichenbachii sp. nov. from diverse environment.</title>
        <authorList>
            <person name="Octaviana S."/>
        </authorList>
    </citation>
    <scope>NUCLEOTIDE SEQUENCE [LARGE SCALE GENOMIC DNA]</scope>
    <source>
        <strain evidence="1 2">PWU4</strain>
    </source>
</reference>
<dbReference type="Gene3D" id="3.40.50.300">
    <property type="entry name" value="P-loop containing nucleotide triphosphate hydrolases"/>
    <property type="match status" value="1"/>
</dbReference>
<dbReference type="AlphaFoldDB" id="A0AAP2GMC8"/>
<organism evidence="1 2">
    <name type="scientific">Chryseosolibacter histidini</name>
    <dbReference type="NCBI Taxonomy" id="2782349"/>
    <lineage>
        <taxon>Bacteria</taxon>
        <taxon>Pseudomonadati</taxon>
        <taxon>Bacteroidota</taxon>
        <taxon>Cytophagia</taxon>
        <taxon>Cytophagales</taxon>
        <taxon>Chryseotaleaceae</taxon>
        <taxon>Chryseosolibacter</taxon>
    </lineage>
</organism>
<name>A0AAP2GMC8_9BACT</name>
<dbReference type="SUPFAM" id="SSF52540">
    <property type="entry name" value="P-loop containing nucleoside triphosphate hydrolases"/>
    <property type="match status" value="1"/>
</dbReference>
<accession>A0AAP2GMC8</accession>
<dbReference type="EMBL" id="JAHESF010000001">
    <property type="protein sequence ID" value="MBT1695485.1"/>
    <property type="molecule type" value="Genomic_DNA"/>
</dbReference>
<proteinExistence type="predicted"/>
<evidence type="ECO:0000313" key="2">
    <source>
        <dbReference type="Proteomes" id="UP001319200"/>
    </source>
</evidence>
<protein>
    <submittedName>
        <fullName evidence="1">Sulfotransferase</fullName>
    </submittedName>
</protein>
<dbReference type="Pfam" id="PF13469">
    <property type="entry name" value="Sulfotransfer_3"/>
    <property type="match status" value="1"/>
</dbReference>